<feature type="chain" id="PRO_5046173499" evidence="2">
    <location>
        <begin position="24"/>
        <end position="332"/>
    </location>
</feature>
<dbReference type="Proteomes" id="UP001235744">
    <property type="component" value="Plasmid unnamed1"/>
</dbReference>
<feature type="signal peptide" evidence="2">
    <location>
        <begin position="1"/>
        <end position="23"/>
    </location>
</feature>
<sequence>MRVRTALMTTAAFSLLAAGTANAADGDTGSAGGYSFNSSTPLDGGAQRQLTVGDFHFWKITLKPGQRLDIKASVGVPGGYDPGPSPHYERLGVRVYDPTRQPILCDGGSDGTEMIYRGHATAQSGGTFTAECTVGTVDYKPIKRAGTYYVQVGIGGATQTRGDTLPLTVSASTGTGVAPRPAESWNPGTPAGAVPAERKPTTAATPPAAANADPAGAATSTGLPPWAMPGALAGGVIAALALVAARRRPGPVAQQAKPARAPEAVAVPAGPPPHADAWQPLPVPQVPHTHAPDALPLPPLHAEPSFAVPGGPPAFPPGQVGSPAQDDNSRTR</sequence>
<name>A0ABY9J6P7_9ACTN</name>
<proteinExistence type="predicted"/>
<evidence type="ECO:0000313" key="4">
    <source>
        <dbReference type="Proteomes" id="UP001235744"/>
    </source>
</evidence>
<protein>
    <submittedName>
        <fullName evidence="3">Uncharacterized protein</fullName>
    </submittedName>
</protein>
<feature type="compositionally biased region" description="Low complexity" evidence="1">
    <location>
        <begin position="253"/>
        <end position="268"/>
    </location>
</feature>
<evidence type="ECO:0000256" key="2">
    <source>
        <dbReference type="SAM" id="SignalP"/>
    </source>
</evidence>
<feature type="region of interest" description="Disordered" evidence="1">
    <location>
        <begin position="160"/>
        <end position="217"/>
    </location>
</feature>
<feature type="region of interest" description="Disordered" evidence="1">
    <location>
        <begin position="253"/>
        <end position="332"/>
    </location>
</feature>
<keyword evidence="3" id="KW-0614">Plasmid</keyword>
<evidence type="ECO:0000313" key="3">
    <source>
        <dbReference type="EMBL" id="WLQ62024.1"/>
    </source>
</evidence>
<organism evidence="3 4">
    <name type="scientific">Streptomyces poriferorum</name>
    <dbReference type="NCBI Taxonomy" id="2798799"/>
    <lineage>
        <taxon>Bacteria</taxon>
        <taxon>Bacillati</taxon>
        <taxon>Actinomycetota</taxon>
        <taxon>Actinomycetes</taxon>
        <taxon>Kitasatosporales</taxon>
        <taxon>Streptomycetaceae</taxon>
        <taxon>Streptomyces</taxon>
    </lineage>
</organism>
<keyword evidence="2" id="KW-0732">Signal</keyword>
<feature type="compositionally biased region" description="Polar residues" evidence="1">
    <location>
        <begin position="160"/>
        <end position="175"/>
    </location>
</feature>
<accession>A0ABY9J6P7</accession>
<feature type="compositionally biased region" description="Low complexity" evidence="1">
    <location>
        <begin position="201"/>
        <end position="217"/>
    </location>
</feature>
<gene>
    <name evidence="3" type="ORF">P8A19_41865</name>
</gene>
<dbReference type="EMBL" id="CP120989">
    <property type="protein sequence ID" value="WLQ62024.1"/>
    <property type="molecule type" value="Genomic_DNA"/>
</dbReference>
<geneLocation type="plasmid" evidence="3 4">
    <name>unnamed1</name>
</geneLocation>
<reference evidence="3 4" key="1">
    <citation type="submission" date="2023-03" db="EMBL/GenBank/DDBJ databases">
        <title>Isolation and description of six Streptomyces strains from soil environments, able to metabolize different microbial glucans.</title>
        <authorList>
            <person name="Widen T."/>
            <person name="Larsbrink J."/>
        </authorList>
    </citation>
    <scope>NUCLEOTIDE SEQUENCE [LARGE SCALE GENOMIC DNA]</scope>
    <source>
        <strain evidence="3 4">Alt2</strain>
        <plasmid evidence="3 4">unnamed1</plasmid>
    </source>
</reference>
<evidence type="ECO:0000256" key="1">
    <source>
        <dbReference type="SAM" id="MobiDB-lite"/>
    </source>
</evidence>
<dbReference type="RefSeq" id="WP_306106378.1">
    <property type="nucleotide sequence ID" value="NZ_CP120989.1"/>
</dbReference>
<keyword evidence="4" id="KW-1185">Reference proteome</keyword>